<keyword evidence="4 6" id="KW-0648">Protein biosynthesis</keyword>
<dbReference type="PROSITE" id="PS51722">
    <property type="entry name" value="G_TR_2"/>
    <property type="match status" value="1"/>
</dbReference>
<dbReference type="Pfam" id="PF14492">
    <property type="entry name" value="EFG_III"/>
    <property type="match status" value="1"/>
</dbReference>
<evidence type="ECO:0000256" key="7">
    <source>
        <dbReference type="NCBIfam" id="TIGR00484"/>
    </source>
</evidence>
<feature type="domain" description="Tr-type G" evidence="8">
    <location>
        <begin position="9"/>
        <end position="283"/>
    </location>
</feature>
<dbReference type="InterPro" id="IPR009000">
    <property type="entry name" value="Transl_B-barrel_sf"/>
</dbReference>
<evidence type="ECO:0000256" key="2">
    <source>
        <dbReference type="ARBA" id="ARBA00022741"/>
    </source>
</evidence>
<dbReference type="Proteomes" id="UP000886198">
    <property type="component" value="Unassembled WGS sequence"/>
</dbReference>
<evidence type="ECO:0000256" key="1">
    <source>
        <dbReference type="ARBA" id="ARBA00005870"/>
    </source>
</evidence>
<evidence type="ECO:0000256" key="6">
    <source>
        <dbReference type="HAMAP-Rule" id="MF_00054"/>
    </source>
</evidence>
<evidence type="ECO:0000313" key="9">
    <source>
        <dbReference type="EMBL" id="HDP77401.1"/>
    </source>
</evidence>
<dbReference type="Gene3D" id="3.30.70.870">
    <property type="entry name" value="Elongation Factor G (Translational Gtpase), domain 3"/>
    <property type="match status" value="1"/>
</dbReference>
<comment type="function">
    <text evidence="6">Catalyzes the GTP-dependent ribosomal translocation step during translation elongation. During this step, the ribosome changes from the pre-translocational (PRE) to the post-translocational (POST) state as the newly formed A-site-bound peptidyl-tRNA and P-site-bound deacylated tRNA move to the P and E sites, respectively. Catalyzes the coordinated movement of the two tRNA molecules, the mRNA and conformational changes in the ribosome.</text>
</comment>
<sequence>MKERATTLDKTRNIGIMAHIDAGKTTTTERILFYTGKNYKLGSVDEGTATMDWMDQEKERGITITSAATTAFWKDHRINIIDTPGHVDFTVEVERSLRVLDGAVAVFDAQAGVEPQSETVWRQADKYHVPRIAFMNKMDKIGADFESAIGTMVSKLKANPVAIQLPIGSESSFEGVIDLVEMKAFKWINQEGTEFSTSPIPENMLSQVDEAREDLVTHVAEFDEELMELYIEGEELPVERMKAAIRKATLSGQVTPVLCGSAFKNKGIQPLLNAIIDYLPSPKDLPPVLGEVLDSGKDVEVHPDENGPFVAMAFKIIVDPFVGKLTFLRVYSGSLEKGSYVFNTNKNIKERISRLLFMHADKREEVDYIRAGDIVAVVGLKNSMTGETVVSGDEKIILEKIEFPEPVISIAVEPQTKDDASKLTKALVALVEEDPSLKSFVDSETGETILSGMGELHLEVIVERIKREFNVGLRVGNPQVAYRETIRTKATGEARYIRQTGGKGQYGHVVLSVEPITDMSSNFVFEDKTVGGTIPREFIKPVERGVREAMDSGYLAGYPMVNVRVSLLDGSYHEVDSSEIAFSIAGSMAFKEAVRKASPSLLEPIMAVEINTPEEYMGDLIADLNSRRAKIEGFETRAGLKIIKAHVPLSELFGYATVCRSLSQGRAIHIIQFSHYSEVPVKIADKILGR</sequence>
<dbReference type="InterPro" id="IPR004540">
    <property type="entry name" value="Transl_elong_EFG/EF2"/>
</dbReference>
<dbReference type="Pfam" id="PF03764">
    <property type="entry name" value="EFG_IV"/>
    <property type="match status" value="1"/>
</dbReference>
<dbReference type="InterPro" id="IPR031157">
    <property type="entry name" value="G_TR_CS"/>
</dbReference>
<dbReference type="CDD" id="cd01434">
    <property type="entry name" value="EFG_mtEFG1_IV"/>
    <property type="match status" value="1"/>
</dbReference>
<keyword evidence="3 6" id="KW-0251">Elongation factor</keyword>
<dbReference type="InterPro" id="IPR000640">
    <property type="entry name" value="EFG_V-like"/>
</dbReference>
<dbReference type="FunFam" id="3.30.230.10:FF:000003">
    <property type="entry name" value="Elongation factor G"/>
    <property type="match status" value="1"/>
</dbReference>
<evidence type="ECO:0000256" key="4">
    <source>
        <dbReference type="ARBA" id="ARBA00022917"/>
    </source>
</evidence>
<proteinExistence type="inferred from homology"/>
<evidence type="ECO:0000259" key="8">
    <source>
        <dbReference type="PROSITE" id="PS51722"/>
    </source>
</evidence>
<dbReference type="Gene3D" id="3.40.50.300">
    <property type="entry name" value="P-loop containing nucleotide triphosphate hydrolases"/>
    <property type="match status" value="1"/>
</dbReference>
<evidence type="ECO:0000256" key="3">
    <source>
        <dbReference type="ARBA" id="ARBA00022768"/>
    </source>
</evidence>
<dbReference type="SUPFAM" id="SSF54211">
    <property type="entry name" value="Ribosomal protein S5 domain 2-like"/>
    <property type="match status" value="1"/>
</dbReference>
<dbReference type="Pfam" id="PF22042">
    <property type="entry name" value="EF-G_D2"/>
    <property type="match status" value="1"/>
</dbReference>
<dbReference type="SMART" id="SM00838">
    <property type="entry name" value="EFG_C"/>
    <property type="match status" value="1"/>
</dbReference>
<dbReference type="GO" id="GO:0005525">
    <property type="term" value="F:GTP binding"/>
    <property type="evidence" value="ECO:0007669"/>
    <property type="project" value="UniProtKB-UniRule"/>
</dbReference>
<dbReference type="InterPro" id="IPR035647">
    <property type="entry name" value="EFG_III/V"/>
</dbReference>
<dbReference type="GO" id="GO:0003924">
    <property type="term" value="F:GTPase activity"/>
    <property type="evidence" value="ECO:0007669"/>
    <property type="project" value="InterPro"/>
</dbReference>
<dbReference type="PRINTS" id="PR00315">
    <property type="entry name" value="ELONGATNFCT"/>
</dbReference>
<name>A0A7C1GS59_9BACT</name>
<dbReference type="FunFam" id="3.40.50.300:FF:000029">
    <property type="entry name" value="Elongation factor G"/>
    <property type="match status" value="1"/>
</dbReference>
<dbReference type="InterPro" id="IPR020568">
    <property type="entry name" value="Ribosomal_Su5_D2-typ_SF"/>
</dbReference>
<dbReference type="InterPro" id="IPR035649">
    <property type="entry name" value="EFG_V"/>
</dbReference>
<dbReference type="EMBL" id="DSBT01000120">
    <property type="protein sequence ID" value="HDP77401.1"/>
    <property type="molecule type" value="Genomic_DNA"/>
</dbReference>
<keyword evidence="6" id="KW-0963">Cytoplasm</keyword>
<dbReference type="FunFam" id="3.30.70.240:FF:000001">
    <property type="entry name" value="Elongation factor G"/>
    <property type="match status" value="1"/>
</dbReference>
<keyword evidence="5 6" id="KW-0342">GTP-binding</keyword>
<dbReference type="GO" id="GO:0032790">
    <property type="term" value="P:ribosome disassembly"/>
    <property type="evidence" value="ECO:0007669"/>
    <property type="project" value="TreeGrafter"/>
</dbReference>
<comment type="caution">
    <text evidence="9">The sequence shown here is derived from an EMBL/GenBank/DDBJ whole genome shotgun (WGS) entry which is preliminary data.</text>
</comment>
<dbReference type="NCBIfam" id="TIGR00231">
    <property type="entry name" value="small_GTP"/>
    <property type="match status" value="1"/>
</dbReference>
<gene>
    <name evidence="6 9" type="primary">fusA</name>
    <name evidence="9" type="ORF">ENN47_04290</name>
</gene>
<feature type="binding site" evidence="6">
    <location>
        <begin position="82"/>
        <end position="86"/>
    </location>
    <ligand>
        <name>GTP</name>
        <dbReference type="ChEBI" id="CHEBI:37565"/>
    </ligand>
</feature>
<dbReference type="InterPro" id="IPR000795">
    <property type="entry name" value="T_Tr_GTP-bd_dom"/>
</dbReference>
<keyword evidence="2 6" id="KW-0547">Nucleotide-binding</keyword>
<dbReference type="InterPro" id="IPR053905">
    <property type="entry name" value="EF-G-like_DII"/>
</dbReference>
<accession>A0A7C1GS59</accession>
<dbReference type="InterPro" id="IPR027417">
    <property type="entry name" value="P-loop_NTPase"/>
</dbReference>
<organism evidence="9">
    <name type="scientific">Mesotoga infera</name>
    <dbReference type="NCBI Taxonomy" id="1236046"/>
    <lineage>
        <taxon>Bacteria</taxon>
        <taxon>Thermotogati</taxon>
        <taxon>Thermotogota</taxon>
        <taxon>Thermotogae</taxon>
        <taxon>Kosmotogales</taxon>
        <taxon>Kosmotogaceae</taxon>
        <taxon>Mesotoga</taxon>
    </lineage>
</organism>
<dbReference type="InterPro" id="IPR047872">
    <property type="entry name" value="EFG_IV"/>
</dbReference>
<dbReference type="Pfam" id="PF00009">
    <property type="entry name" value="GTP_EFTU"/>
    <property type="match status" value="1"/>
</dbReference>
<dbReference type="InterPro" id="IPR009022">
    <property type="entry name" value="EFG_III"/>
</dbReference>
<dbReference type="CDD" id="cd16262">
    <property type="entry name" value="EFG_III"/>
    <property type="match status" value="1"/>
</dbReference>
<protein>
    <recommendedName>
        <fullName evidence="6 7">Elongation factor G</fullName>
        <shortName evidence="6">EF-G</shortName>
    </recommendedName>
</protein>
<dbReference type="InterPro" id="IPR005225">
    <property type="entry name" value="Small_GTP-bd"/>
</dbReference>
<dbReference type="SUPFAM" id="SSF52540">
    <property type="entry name" value="P-loop containing nucleoside triphosphate hydrolases"/>
    <property type="match status" value="1"/>
</dbReference>
<dbReference type="GO" id="GO:0003746">
    <property type="term" value="F:translation elongation factor activity"/>
    <property type="evidence" value="ECO:0007669"/>
    <property type="project" value="UniProtKB-UniRule"/>
</dbReference>
<comment type="subcellular location">
    <subcellularLocation>
        <location evidence="6">Cytoplasm</location>
    </subcellularLocation>
</comment>
<comment type="similarity">
    <text evidence="1 6">Belongs to the TRAFAC class translation factor GTPase superfamily. Classic translation factor GTPase family. EF-G/EF-2 subfamily.</text>
</comment>
<dbReference type="HAMAP" id="MF_00054_B">
    <property type="entry name" value="EF_G_EF_2_B"/>
    <property type="match status" value="1"/>
</dbReference>
<dbReference type="PROSITE" id="PS00301">
    <property type="entry name" value="G_TR_1"/>
    <property type="match status" value="1"/>
</dbReference>
<reference evidence="9" key="1">
    <citation type="journal article" date="2020" name="mSystems">
        <title>Genome- and Community-Level Interaction Insights into Carbon Utilization and Element Cycling Functions of Hydrothermarchaeota in Hydrothermal Sediment.</title>
        <authorList>
            <person name="Zhou Z."/>
            <person name="Liu Y."/>
            <person name="Xu W."/>
            <person name="Pan J."/>
            <person name="Luo Z.H."/>
            <person name="Li M."/>
        </authorList>
    </citation>
    <scope>NUCLEOTIDE SEQUENCE [LARGE SCALE GENOMIC DNA]</scope>
    <source>
        <strain evidence="9">SpSt-1179</strain>
    </source>
</reference>
<dbReference type="PANTHER" id="PTHR43261:SF1">
    <property type="entry name" value="RIBOSOME-RELEASING FACTOR 2, MITOCHONDRIAL"/>
    <property type="match status" value="1"/>
</dbReference>
<dbReference type="CDD" id="cd03713">
    <property type="entry name" value="EFG_mtEFG_C"/>
    <property type="match status" value="1"/>
</dbReference>
<dbReference type="AlphaFoldDB" id="A0A7C1GS59"/>
<dbReference type="GO" id="GO:0005737">
    <property type="term" value="C:cytoplasm"/>
    <property type="evidence" value="ECO:0007669"/>
    <property type="project" value="UniProtKB-SubCell"/>
</dbReference>
<dbReference type="InterPro" id="IPR005517">
    <property type="entry name" value="Transl_elong_EFG/EF2_IV"/>
</dbReference>
<dbReference type="SUPFAM" id="SSF54980">
    <property type="entry name" value="EF-G C-terminal domain-like"/>
    <property type="match status" value="2"/>
</dbReference>
<dbReference type="Pfam" id="PF00679">
    <property type="entry name" value="EFG_C"/>
    <property type="match status" value="1"/>
</dbReference>
<dbReference type="PANTHER" id="PTHR43261">
    <property type="entry name" value="TRANSLATION ELONGATION FACTOR G-RELATED"/>
    <property type="match status" value="1"/>
</dbReference>
<dbReference type="Gene3D" id="3.30.70.240">
    <property type="match status" value="1"/>
</dbReference>
<dbReference type="FunFam" id="3.30.70.870:FF:000001">
    <property type="entry name" value="Elongation factor G"/>
    <property type="match status" value="1"/>
</dbReference>
<dbReference type="SUPFAM" id="SSF50447">
    <property type="entry name" value="Translation proteins"/>
    <property type="match status" value="1"/>
</dbReference>
<dbReference type="FunFam" id="2.40.30.10:FF:000006">
    <property type="entry name" value="Elongation factor G"/>
    <property type="match status" value="1"/>
</dbReference>
<dbReference type="SMART" id="SM00889">
    <property type="entry name" value="EFG_IV"/>
    <property type="match status" value="1"/>
</dbReference>
<evidence type="ECO:0000256" key="5">
    <source>
        <dbReference type="ARBA" id="ARBA00023134"/>
    </source>
</evidence>
<dbReference type="CDD" id="cd04088">
    <property type="entry name" value="EFG_mtEFG_II"/>
    <property type="match status" value="1"/>
</dbReference>
<dbReference type="CDD" id="cd01886">
    <property type="entry name" value="EF-G"/>
    <property type="match status" value="1"/>
</dbReference>
<dbReference type="NCBIfam" id="TIGR00484">
    <property type="entry name" value="EF-G"/>
    <property type="match status" value="1"/>
</dbReference>
<feature type="binding site" evidence="6">
    <location>
        <begin position="136"/>
        <end position="139"/>
    </location>
    <ligand>
        <name>GTP</name>
        <dbReference type="ChEBI" id="CHEBI:37565"/>
    </ligand>
</feature>
<feature type="binding site" evidence="6">
    <location>
        <begin position="18"/>
        <end position="25"/>
    </location>
    <ligand>
        <name>GTP</name>
        <dbReference type="ChEBI" id="CHEBI:37565"/>
    </ligand>
</feature>
<dbReference type="NCBIfam" id="NF009381">
    <property type="entry name" value="PRK12740.1-5"/>
    <property type="match status" value="1"/>
</dbReference>
<dbReference type="Gene3D" id="2.40.30.10">
    <property type="entry name" value="Translation factors"/>
    <property type="match status" value="1"/>
</dbReference>
<dbReference type="Gene3D" id="3.30.230.10">
    <property type="match status" value="1"/>
</dbReference>
<dbReference type="InterPro" id="IPR041095">
    <property type="entry name" value="EFG_II"/>
</dbReference>
<dbReference type="InterPro" id="IPR014721">
    <property type="entry name" value="Ribsml_uS5_D2-typ_fold_subgr"/>
</dbReference>